<dbReference type="GO" id="GO:0006302">
    <property type="term" value="P:double-strand break repair"/>
    <property type="evidence" value="ECO:0007669"/>
    <property type="project" value="TreeGrafter"/>
</dbReference>
<proteinExistence type="predicted"/>
<dbReference type="InterPro" id="IPR006910">
    <property type="entry name" value="Rad21_Rec8_N"/>
</dbReference>
<keyword evidence="2" id="KW-0539">Nucleus</keyword>
<dbReference type="InterPro" id="IPR039781">
    <property type="entry name" value="Rad21/Rec8-like"/>
</dbReference>
<evidence type="ECO:0000256" key="1">
    <source>
        <dbReference type="ARBA" id="ARBA00004123"/>
    </source>
</evidence>
<dbReference type="PANTHER" id="PTHR12585">
    <property type="entry name" value="SCC1 / RAD21 FAMILY MEMBER"/>
    <property type="match status" value="1"/>
</dbReference>
<feature type="region of interest" description="Disordered" evidence="3">
    <location>
        <begin position="306"/>
        <end position="332"/>
    </location>
</feature>
<evidence type="ECO:0000256" key="3">
    <source>
        <dbReference type="SAM" id="MobiDB-lite"/>
    </source>
</evidence>
<dbReference type="STRING" id="7266.A0A3B0JH22"/>
<dbReference type="GO" id="GO:0003682">
    <property type="term" value="F:chromatin binding"/>
    <property type="evidence" value="ECO:0007669"/>
    <property type="project" value="TreeGrafter"/>
</dbReference>
<comment type="subcellular location">
    <subcellularLocation>
        <location evidence="1">Nucleus</location>
    </subcellularLocation>
</comment>
<dbReference type="GO" id="GO:0005634">
    <property type="term" value="C:nucleus"/>
    <property type="evidence" value="ECO:0007669"/>
    <property type="project" value="UniProtKB-SubCell"/>
</dbReference>
<dbReference type="OMA" id="LSECQMW"/>
<evidence type="ECO:0000259" key="4">
    <source>
        <dbReference type="Pfam" id="PF04825"/>
    </source>
</evidence>
<evidence type="ECO:0000313" key="5">
    <source>
        <dbReference type="EMBL" id="SPP81475.1"/>
    </source>
</evidence>
<keyword evidence="6" id="KW-1185">Reference proteome</keyword>
<dbReference type="GO" id="GO:0051177">
    <property type="term" value="P:meiotic sister chromatid cohesion"/>
    <property type="evidence" value="ECO:0007669"/>
    <property type="project" value="TreeGrafter"/>
</dbReference>
<dbReference type="EMBL" id="OUUW01000006">
    <property type="protein sequence ID" value="SPP81475.1"/>
    <property type="molecule type" value="Genomic_DNA"/>
</dbReference>
<dbReference type="GO" id="GO:0030893">
    <property type="term" value="C:meiotic cohesin complex"/>
    <property type="evidence" value="ECO:0007669"/>
    <property type="project" value="TreeGrafter"/>
</dbReference>
<feature type="domain" description="Rad21/Rec8-like protein N-terminal" evidence="4">
    <location>
        <begin position="13"/>
        <end position="118"/>
    </location>
</feature>
<sequence>MLQSLQLARYESNLLEPCWKAGASKNKNPRETGVGRNEIAAVDIVACCKQITDLIDENKLRINQARSLNTRTKGYVDFKIITRLTYGAAHIYRRQVDTLLDDAKHLLDQMNQTTFDFVLTTKETLVVKHQEGRTHHKRKHVITKQARMRLSKRPRLQEPELLDDDVLDHYGTLISNCQVWHTESSQEVMEESIELPRMVQEASLSSHLTITEEFSVYEEQITLKDNEGFGDNEQVDLTIFEELYPRDRQSLKRHSLSPNSTDILDAKIPRLDVGISPFGTTNAESAIVKDNNIPLAMPVYRQDVHEPALPQPPLSSPTDVPVPRKQSKKRGKQNKLIVDKFIKYSRDVLIKHRLQYLKEHRNRVITALSPSKLLKSAKILLLTLKNNFIFPDVLKKRQSQTLTIEQMDADCESTLRTILGGEYTDTLAQEVFGKLSNPCTAGKRGEIAVADPAIPLEGVENIAPPQLRPVNAASPSNNNNLYKHKKKSYEDGQFGKLQQLAVSIMLNTVYTDSYDVMMDLLSTWRSHPELKGIDANEFLKTFPDRFKAVLAFSHLLCLVRDNFVNISKRPNSNEMDQITLGEQSIRLILNISMDE</sequence>
<dbReference type="Pfam" id="PF04825">
    <property type="entry name" value="Rad21_Rec8_N"/>
    <property type="match status" value="1"/>
</dbReference>
<evidence type="ECO:0000256" key="2">
    <source>
        <dbReference type="ARBA" id="ARBA00023242"/>
    </source>
</evidence>
<protein>
    <recommendedName>
        <fullName evidence="4">Rad21/Rec8-like protein N-terminal domain-containing protein</fullName>
    </recommendedName>
</protein>
<dbReference type="OrthoDB" id="7865022at2759"/>
<dbReference type="PANTHER" id="PTHR12585:SF27">
    <property type="entry name" value="MEIOTIC RECOMBINATION PROTEIN REC8 HOMOLOG"/>
    <property type="match status" value="1"/>
</dbReference>
<dbReference type="AlphaFoldDB" id="A0A3B0JH22"/>
<accession>A0A3B0JH22</accession>
<dbReference type="Proteomes" id="UP000268350">
    <property type="component" value="Unassembled WGS sequence"/>
</dbReference>
<gene>
    <name evidence="5" type="ORF">DGUA_6G013104</name>
</gene>
<reference evidence="6" key="1">
    <citation type="submission" date="2018-01" db="EMBL/GenBank/DDBJ databases">
        <authorList>
            <person name="Alioto T."/>
            <person name="Alioto T."/>
        </authorList>
    </citation>
    <scope>NUCLEOTIDE SEQUENCE [LARGE SCALE GENOMIC DNA]</scope>
</reference>
<evidence type="ECO:0000313" key="6">
    <source>
        <dbReference type="Proteomes" id="UP000268350"/>
    </source>
</evidence>
<organism evidence="5 6">
    <name type="scientific">Drosophila guanche</name>
    <name type="common">Fruit fly</name>
    <dbReference type="NCBI Taxonomy" id="7266"/>
    <lineage>
        <taxon>Eukaryota</taxon>
        <taxon>Metazoa</taxon>
        <taxon>Ecdysozoa</taxon>
        <taxon>Arthropoda</taxon>
        <taxon>Hexapoda</taxon>
        <taxon>Insecta</taxon>
        <taxon>Pterygota</taxon>
        <taxon>Neoptera</taxon>
        <taxon>Endopterygota</taxon>
        <taxon>Diptera</taxon>
        <taxon>Brachycera</taxon>
        <taxon>Muscomorpha</taxon>
        <taxon>Ephydroidea</taxon>
        <taxon>Drosophilidae</taxon>
        <taxon>Drosophila</taxon>
        <taxon>Sophophora</taxon>
    </lineage>
</organism>
<name>A0A3B0JH22_DROGU</name>